<protein>
    <recommendedName>
        <fullName evidence="4">DUF1682 domain-containing protein</fullName>
    </recommendedName>
</protein>
<organism evidence="2 3">
    <name type="scientific">Hymenobacter caeli</name>
    <dbReference type="NCBI Taxonomy" id="2735894"/>
    <lineage>
        <taxon>Bacteria</taxon>
        <taxon>Pseudomonadati</taxon>
        <taxon>Bacteroidota</taxon>
        <taxon>Cytophagia</taxon>
        <taxon>Cytophagales</taxon>
        <taxon>Hymenobacteraceae</taxon>
        <taxon>Hymenobacter</taxon>
    </lineage>
</organism>
<keyword evidence="1" id="KW-1133">Transmembrane helix</keyword>
<sequence length="127" mass="14250">MKRSFWLLRGLKFLFFAGLFVVAVLLLTRYLWNELVPLLFHGPAISLGQTFGLLVLSRLLFGGWGGRGGGWAQKRRAWQQRMAGRMESLSPEAREKFRQQMQAKCGGMGWMRRPDAAAAPAAAQQPA</sequence>
<evidence type="ECO:0000256" key="1">
    <source>
        <dbReference type="SAM" id="Phobius"/>
    </source>
</evidence>
<gene>
    <name evidence="2" type="ORF">HNP98_002795</name>
</gene>
<evidence type="ECO:0000313" key="3">
    <source>
        <dbReference type="Proteomes" id="UP000779507"/>
    </source>
</evidence>
<keyword evidence="3" id="KW-1185">Reference proteome</keyword>
<dbReference type="EMBL" id="JABSNP010000012">
    <property type="protein sequence ID" value="NRT19959.1"/>
    <property type="molecule type" value="Genomic_DNA"/>
</dbReference>
<dbReference type="RefSeq" id="WP_173810667.1">
    <property type="nucleotide sequence ID" value="NZ_JABSNP010000012.1"/>
</dbReference>
<feature type="transmembrane region" description="Helical" evidence="1">
    <location>
        <begin position="12"/>
        <end position="32"/>
    </location>
</feature>
<feature type="transmembrane region" description="Helical" evidence="1">
    <location>
        <begin position="44"/>
        <end position="66"/>
    </location>
</feature>
<evidence type="ECO:0000313" key="2">
    <source>
        <dbReference type="EMBL" id="NRT19959.1"/>
    </source>
</evidence>
<dbReference type="Proteomes" id="UP000779507">
    <property type="component" value="Unassembled WGS sequence"/>
</dbReference>
<accession>A0ABX2FU15</accession>
<proteinExistence type="predicted"/>
<keyword evidence="1" id="KW-0472">Membrane</keyword>
<evidence type="ECO:0008006" key="4">
    <source>
        <dbReference type="Google" id="ProtNLM"/>
    </source>
</evidence>
<comment type="caution">
    <text evidence="2">The sequence shown here is derived from an EMBL/GenBank/DDBJ whole genome shotgun (WGS) entry which is preliminary data.</text>
</comment>
<reference evidence="2 3" key="1">
    <citation type="submission" date="2020-05" db="EMBL/GenBank/DDBJ databases">
        <title>Genomic Encyclopedia of Type Strains, Phase IV (KMG-V): Genome sequencing to study the core and pangenomes of soil and plant-associated prokaryotes.</title>
        <authorList>
            <person name="Whitman W."/>
        </authorList>
    </citation>
    <scope>NUCLEOTIDE SEQUENCE [LARGE SCALE GENOMIC DNA]</scope>
    <source>
        <strain evidence="2 3">9A</strain>
    </source>
</reference>
<keyword evidence="1" id="KW-0812">Transmembrane</keyword>
<name>A0ABX2FU15_9BACT</name>